<evidence type="ECO:0000313" key="3">
    <source>
        <dbReference type="Proteomes" id="UP000009168"/>
    </source>
</evidence>
<protein>
    <submittedName>
        <fullName evidence="2">Uncharacterized protein</fullName>
    </submittedName>
</protein>
<proteinExistence type="predicted"/>
<dbReference type="RefSeq" id="XP_012655391.1">
    <property type="nucleotide sequence ID" value="XM_012799937.1"/>
</dbReference>
<reference evidence="3" key="1">
    <citation type="journal article" date="2006" name="PLoS Biol.">
        <title>Macronuclear genome sequence of the ciliate Tetrahymena thermophila, a model eukaryote.</title>
        <authorList>
            <person name="Eisen J.A."/>
            <person name="Coyne R.S."/>
            <person name="Wu M."/>
            <person name="Wu D."/>
            <person name="Thiagarajan M."/>
            <person name="Wortman J.R."/>
            <person name="Badger J.H."/>
            <person name="Ren Q."/>
            <person name="Amedeo P."/>
            <person name="Jones K.M."/>
            <person name="Tallon L.J."/>
            <person name="Delcher A.L."/>
            <person name="Salzberg S.L."/>
            <person name="Silva J.C."/>
            <person name="Haas B.J."/>
            <person name="Majoros W.H."/>
            <person name="Farzad M."/>
            <person name="Carlton J.M."/>
            <person name="Smith R.K. Jr."/>
            <person name="Garg J."/>
            <person name="Pearlman R.E."/>
            <person name="Karrer K.M."/>
            <person name="Sun L."/>
            <person name="Manning G."/>
            <person name="Elde N.C."/>
            <person name="Turkewitz A.P."/>
            <person name="Asai D.J."/>
            <person name="Wilkes D.E."/>
            <person name="Wang Y."/>
            <person name="Cai H."/>
            <person name="Collins K."/>
            <person name="Stewart B.A."/>
            <person name="Lee S.R."/>
            <person name="Wilamowska K."/>
            <person name="Weinberg Z."/>
            <person name="Ruzzo W.L."/>
            <person name="Wloga D."/>
            <person name="Gaertig J."/>
            <person name="Frankel J."/>
            <person name="Tsao C.-C."/>
            <person name="Gorovsky M.A."/>
            <person name="Keeling P.J."/>
            <person name="Waller R.F."/>
            <person name="Patron N.J."/>
            <person name="Cherry J.M."/>
            <person name="Stover N.A."/>
            <person name="Krieger C.J."/>
            <person name="del Toro C."/>
            <person name="Ryder H.F."/>
            <person name="Williamson S.C."/>
            <person name="Barbeau R.A."/>
            <person name="Hamilton E.P."/>
            <person name="Orias E."/>
        </authorList>
    </citation>
    <scope>NUCLEOTIDE SEQUENCE [LARGE SCALE GENOMIC DNA]</scope>
    <source>
        <strain evidence="3">SB210</strain>
    </source>
</reference>
<sequence length="79" mass="9431">MITANNQINQDGKKQNYEDNKIFNDKTVYNNQEKQVPEKEEEEKFENNNLKENAQKNNEREQRLDSQNSISQCIKEAHM</sequence>
<evidence type="ECO:0000313" key="2">
    <source>
        <dbReference type="EMBL" id="EWS72080.1"/>
    </source>
</evidence>
<organism evidence="2 3">
    <name type="scientific">Tetrahymena thermophila (strain SB210)</name>
    <dbReference type="NCBI Taxonomy" id="312017"/>
    <lineage>
        <taxon>Eukaryota</taxon>
        <taxon>Sar</taxon>
        <taxon>Alveolata</taxon>
        <taxon>Ciliophora</taxon>
        <taxon>Intramacronucleata</taxon>
        <taxon>Oligohymenophorea</taxon>
        <taxon>Hymenostomatida</taxon>
        <taxon>Tetrahymenina</taxon>
        <taxon>Tetrahymenidae</taxon>
        <taxon>Tetrahymena</taxon>
    </lineage>
</organism>
<dbReference type="EMBL" id="GG662474">
    <property type="protein sequence ID" value="EWS72080.1"/>
    <property type="molecule type" value="Genomic_DNA"/>
</dbReference>
<name>W7WYU8_TETTS</name>
<dbReference type="KEGG" id="tet:TTHERM_000245819"/>
<accession>W7WYU8</accession>
<feature type="compositionally biased region" description="Polar residues" evidence="1">
    <location>
        <begin position="1"/>
        <end position="10"/>
    </location>
</feature>
<feature type="compositionally biased region" description="Basic and acidic residues" evidence="1">
    <location>
        <begin position="53"/>
        <end position="64"/>
    </location>
</feature>
<dbReference type="GeneID" id="24438004"/>
<feature type="compositionally biased region" description="Basic and acidic residues" evidence="1">
    <location>
        <begin position="11"/>
        <end position="24"/>
    </location>
</feature>
<feature type="region of interest" description="Disordered" evidence="1">
    <location>
        <begin position="1"/>
        <end position="79"/>
    </location>
</feature>
<dbReference type="AlphaFoldDB" id="W7WYU8"/>
<dbReference type="InParanoid" id="W7WYU8"/>
<keyword evidence="3" id="KW-1185">Reference proteome</keyword>
<evidence type="ECO:0000256" key="1">
    <source>
        <dbReference type="SAM" id="MobiDB-lite"/>
    </source>
</evidence>
<gene>
    <name evidence="2" type="ORF">TTHERM_000245819</name>
</gene>
<dbReference type="Proteomes" id="UP000009168">
    <property type="component" value="Unassembled WGS sequence"/>
</dbReference>